<dbReference type="AlphaFoldDB" id="A0A099JU84"/>
<reference evidence="4 6" key="2">
    <citation type="submission" date="2020-08" db="EMBL/GenBank/DDBJ databases">
        <title>Sequencing the genomes of 1000 actinobacteria strains.</title>
        <authorList>
            <person name="Klenk H.-P."/>
        </authorList>
    </citation>
    <scope>NUCLEOTIDE SEQUENCE [LARGE SCALE GENOMIC DNA]</scope>
    <source>
        <strain evidence="4 6">DSM 21065</strain>
    </source>
</reference>
<evidence type="ECO:0000313" key="3">
    <source>
        <dbReference type="EMBL" id="KGJ81741.1"/>
    </source>
</evidence>
<dbReference type="RefSeq" id="WP_035834692.1">
    <property type="nucleotide sequence ID" value="NZ_JACHBQ010000001.1"/>
</dbReference>
<feature type="region of interest" description="Disordered" evidence="1">
    <location>
        <begin position="57"/>
        <end position="96"/>
    </location>
</feature>
<feature type="region of interest" description="Disordered" evidence="1">
    <location>
        <begin position="28"/>
        <end position="47"/>
    </location>
</feature>
<dbReference type="NCBIfam" id="TIGR02605">
    <property type="entry name" value="CxxC_CxxC_SSSS"/>
    <property type="match status" value="1"/>
</dbReference>
<dbReference type="InterPro" id="IPR013429">
    <property type="entry name" value="Regulatory_FmdB_Zinc_ribbon"/>
</dbReference>
<evidence type="ECO:0000313" key="4">
    <source>
        <dbReference type="EMBL" id="MBB5642463.1"/>
    </source>
</evidence>
<sequence length="96" mass="10440">MPTYEYRCPDCADFDLVFEMKTVPDSVSCPSCPGTARRRMSAPRISSAGSAAFRLIDSTKRSAHEPTVVNSPGPGQRSGAAQKYTSNPLHKKLPRP</sequence>
<keyword evidence="5" id="KW-1185">Reference proteome</keyword>
<name>A0A099JU84_9MICO</name>
<protein>
    <submittedName>
        <fullName evidence="3 4">Regulatory protein</fullName>
    </submittedName>
</protein>
<comment type="caution">
    <text evidence="3">The sequence shown here is derived from an EMBL/GenBank/DDBJ whole genome shotgun (WGS) entry which is preliminary data.</text>
</comment>
<feature type="domain" description="Putative regulatory protein FmdB zinc ribbon" evidence="2">
    <location>
        <begin position="1"/>
        <end position="41"/>
    </location>
</feature>
<dbReference type="EMBL" id="JPXF01000003">
    <property type="protein sequence ID" value="KGJ81741.1"/>
    <property type="molecule type" value="Genomic_DNA"/>
</dbReference>
<gene>
    <name evidence="4" type="ORF">BJ997_003011</name>
    <name evidence="3" type="ORF">GY21_01245</name>
</gene>
<dbReference type="eggNOG" id="COG2331">
    <property type="taxonomic scope" value="Bacteria"/>
</dbReference>
<dbReference type="STRING" id="1001240.GY21_01245"/>
<dbReference type="Proteomes" id="UP000561726">
    <property type="component" value="Unassembled WGS sequence"/>
</dbReference>
<evidence type="ECO:0000259" key="2">
    <source>
        <dbReference type="SMART" id="SM00834"/>
    </source>
</evidence>
<evidence type="ECO:0000313" key="5">
    <source>
        <dbReference type="Proteomes" id="UP000029864"/>
    </source>
</evidence>
<organism evidence="3 5">
    <name type="scientific">Cryobacterium roopkundense</name>
    <dbReference type="NCBI Taxonomy" id="1001240"/>
    <lineage>
        <taxon>Bacteria</taxon>
        <taxon>Bacillati</taxon>
        <taxon>Actinomycetota</taxon>
        <taxon>Actinomycetes</taxon>
        <taxon>Micrococcales</taxon>
        <taxon>Microbacteriaceae</taxon>
        <taxon>Cryobacterium</taxon>
    </lineage>
</organism>
<dbReference type="EMBL" id="JACHBQ010000001">
    <property type="protein sequence ID" value="MBB5642463.1"/>
    <property type="molecule type" value="Genomic_DNA"/>
</dbReference>
<dbReference type="Pfam" id="PF09723">
    <property type="entry name" value="Zn_ribbon_8"/>
    <property type="match status" value="1"/>
</dbReference>
<reference evidence="3 5" key="1">
    <citation type="submission" date="2014-08" db="EMBL/GenBank/DDBJ databases">
        <authorList>
            <person name="Sisinthy S."/>
        </authorList>
    </citation>
    <scope>NUCLEOTIDE SEQUENCE [LARGE SCALE GENOMIC DNA]</scope>
    <source>
        <strain evidence="3 5">RuG17</strain>
    </source>
</reference>
<evidence type="ECO:0000256" key="1">
    <source>
        <dbReference type="SAM" id="MobiDB-lite"/>
    </source>
</evidence>
<evidence type="ECO:0000313" key="6">
    <source>
        <dbReference type="Proteomes" id="UP000561726"/>
    </source>
</evidence>
<proteinExistence type="predicted"/>
<dbReference type="SMART" id="SM00834">
    <property type="entry name" value="CxxC_CXXC_SSSS"/>
    <property type="match status" value="1"/>
</dbReference>
<dbReference type="OrthoDB" id="9792898at2"/>
<dbReference type="Proteomes" id="UP000029864">
    <property type="component" value="Unassembled WGS sequence"/>
</dbReference>
<accession>A0A099JU84</accession>